<evidence type="ECO:0008006" key="5">
    <source>
        <dbReference type="Google" id="ProtNLM"/>
    </source>
</evidence>
<proteinExistence type="predicted"/>
<protein>
    <recommendedName>
        <fullName evidence="5">Lipoprotein</fullName>
    </recommendedName>
</protein>
<dbReference type="PROSITE" id="PS51257">
    <property type="entry name" value="PROKAR_LIPOPROTEIN"/>
    <property type="match status" value="1"/>
</dbReference>
<evidence type="ECO:0000256" key="2">
    <source>
        <dbReference type="SAM" id="SignalP"/>
    </source>
</evidence>
<sequence>MRWNGARTAGVCVTFFLLIGTGAVAGCSSEPAGDRRNRDAAVRDAEQRSRRDERARQVAEAWDGSKAAVRWREGYYPMAAEVQLPKQGLRSLADKRAYARQNFVLRGELPAAKDREGRVRWEDGSSLERPLLGAGAVYETLDRNGSFDPPYLTVTEVELGEMALRTSRGPATVPAWLFTLKGYETPLKRAAVQASEAPLSPLEPFGPRDEVPDDLLEPVSRLVDVAADGRSVTVAALHGACDDGLEMDALETDGSVVLWAAVTGTQQGACQSVGLEDEVTVDLAAPLDNRVLLDAFTGRPVRYAQARG</sequence>
<dbReference type="EMBL" id="JAVREQ010000049">
    <property type="protein sequence ID" value="MDT0382668.1"/>
    <property type="molecule type" value="Genomic_DNA"/>
</dbReference>
<feature type="signal peptide" evidence="2">
    <location>
        <begin position="1"/>
        <end position="25"/>
    </location>
</feature>
<gene>
    <name evidence="3" type="ORF">RM572_28360</name>
</gene>
<evidence type="ECO:0000313" key="4">
    <source>
        <dbReference type="Proteomes" id="UP001183414"/>
    </source>
</evidence>
<name>A0ABU2P433_9ACTN</name>
<feature type="compositionally biased region" description="Basic and acidic residues" evidence="1">
    <location>
        <begin position="32"/>
        <end position="52"/>
    </location>
</feature>
<organism evidence="3 4">
    <name type="scientific">Streptomyces hazeniae</name>
    <dbReference type="NCBI Taxonomy" id="3075538"/>
    <lineage>
        <taxon>Bacteria</taxon>
        <taxon>Bacillati</taxon>
        <taxon>Actinomycetota</taxon>
        <taxon>Actinomycetes</taxon>
        <taxon>Kitasatosporales</taxon>
        <taxon>Streptomycetaceae</taxon>
        <taxon>Streptomyces</taxon>
    </lineage>
</organism>
<evidence type="ECO:0000256" key="1">
    <source>
        <dbReference type="SAM" id="MobiDB-lite"/>
    </source>
</evidence>
<feature type="region of interest" description="Disordered" evidence="1">
    <location>
        <begin position="28"/>
        <end position="52"/>
    </location>
</feature>
<dbReference type="RefSeq" id="WP_311676237.1">
    <property type="nucleotide sequence ID" value="NZ_JAVREQ010000049.1"/>
</dbReference>
<keyword evidence="4" id="KW-1185">Reference proteome</keyword>
<evidence type="ECO:0000313" key="3">
    <source>
        <dbReference type="EMBL" id="MDT0382668.1"/>
    </source>
</evidence>
<accession>A0ABU2P433</accession>
<keyword evidence="2" id="KW-0732">Signal</keyword>
<dbReference type="Proteomes" id="UP001183414">
    <property type="component" value="Unassembled WGS sequence"/>
</dbReference>
<reference evidence="4" key="1">
    <citation type="submission" date="2023-07" db="EMBL/GenBank/DDBJ databases">
        <title>30 novel species of actinomycetes from the DSMZ collection.</title>
        <authorList>
            <person name="Nouioui I."/>
        </authorList>
    </citation>
    <scope>NUCLEOTIDE SEQUENCE [LARGE SCALE GENOMIC DNA]</scope>
    <source>
        <strain evidence="4">DSM 42041</strain>
    </source>
</reference>
<feature type="chain" id="PRO_5047140127" description="Lipoprotein" evidence="2">
    <location>
        <begin position="26"/>
        <end position="308"/>
    </location>
</feature>
<comment type="caution">
    <text evidence="3">The sequence shown here is derived from an EMBL/GenBank/DDBJ whole genome shotgun (WGS) entry which is preliminary data.</text>
</comment>